<evidence type="ECO:0000259" key="1">
    <source>
        <dbReference type="Pfam" id="PF07796"/>
    </source>
</evidence>
<dbReference type="Pfam" id="PF07796">
    <property type="entry name" value="DUF1638"/>
    <property type="match status" value="1"/>
</dbReference>
<dbReference type="EMBL" id="QQZY01000001">
    <property type="protein sequence ID" value="RDI76140.1"/>
    <property type="molecule type" value="Genomic_DNA"/>
</dbReference>
<dbReference type="Proteomes" id="UP000254134">
    <property type="component" value="Unassembled WGS sequence"/>
</dbReference>
<evidence type="ECO:0000313" key="3">
    <source>
        <dbReference type="Proteomes" id="UP000254134"/>
    </source>
</evidence>
<dbReference type="InterPro" id="IPR012437">
    <property type="entry name" value="DUF1638"/>
</dbReference>
<reference evidence="2 3" key="1">
    <citation type="submission" date="2018-07" db="EMBL/GenBank/DDBJ databases">
        <title>High-quality-draft genome sequence of Gaiella occulta.</title>
        <authorList>
            <person name="Severino R."/>
            <person name="Froufe H.J.C."/>
            <person name="Rainey F.A."/>
            <person name="Barroso C."/>
            <person name="Albuquerque L."/>
            <person name="Lobo-Da-Cunha A."/>
            <person name="Da Costa M.S."/>
            <person name="Egas C."/>
        </authorList>
    </citation>
    <scope>NUCLEOTIDE SEQUENCE [LARGE SCALE GENOMIC DNA]</scope>
    <source>
        <strain evidence="2 3">F2-233</strain>
    </source>
</reference>
<dbReference type="AlphaFoldDB" id="A0A7M2Z1G9"/>
<protein>
    <recommendedName>
        <fullName evidence="1">DUF1638 domain-containing protein</fullName>
    </recommendedName>
</protein>
<gene>
    <name evidence="2" type="ORF">Gocc_0559</name>
</gene>
<accession>A0A7M2Z1G9</accession>
<proteinExistence type="predicted"/>
<keyword evidence="3" id="KW-1185">Reference proteome</keyword>
<comment type="caution">
    <text evidence="2">The sequence shown here is derived from an EMBL/GenBank/DDBJ whole genome shotgun (WGS) entry which is preliminary data.</text>
</comment>
<dbReference type="RefSeq" id="WP_220150407.1">
    <property type="nucleotide sequence ID" value="NZ_QQZY01000001.1"/>
</dbReference>
<feature type="domain" description="DUF1638" evidence="1">
    <location>
        <begin position="63"/>
        <end position="217"/>
    </location>
</feature>
<organism evidence="2 3">
    <name type="scientific">Gaiella occulta</name>
    <dbReference type="NCBI Taxonomy" id="1002870"/>
    <lineage>
        <taxon>Bacteria</taxon>
        <taxon>Bacillati</taxon>
        <taxon>Actinomycetota</taxon>
        <taxon>Thermoleophilia</taxon>
        <taxon>Gaiellales</taxon>
        <taxon>Gaiellaceae</taxon>
        <taxon>Gaiella</taxon>
    </lineage>
</organism>
<sequence length="231" mass="24649">MSENDISAAAAASSAPPSGAVESEVVFPAPERPDVLILACGAIAREVLAVIGLNGWTHVDVRCLPAKLHSTPAKIAGAVDAKLTEIAGRYERVFVAYADCGTAGALDRVLERHGVERLPGAHCYGFLAGNDAWDAMQEDEPATFYLTDFLARHFDALVVRGLKLDAHPELVPLMFGNYRRLVYLAQTDDAALGERARAAAAFLGLAFEQRRTGYGELVPSLTRFVAGTPVA</sequence>
<evidence type="ECO:0000313" key="2">
    <source>
        <dbReference type="EMBL" id="RDI76140.1"/>
    </source>
</evidence>
<name>A0A7M2Z1G9_9ACTN</name>
<reference evidence="3" key="2">
    <citation type="journal article" date="2019" name="MicrobiologyOpen">
        <title>High-quality draft genome sequence of Gaiella occulta isolated from a 150 meter deep mineral water borehole and comparison with the genome sequences of other deep-branching lineages of the phylum Actinobacteria.</title>
        <authorList>
            <person name="Severino R."/>
            <person name="Froufe H.J.C."/>
            <person name="Barroso C."/>
            <person name="Albuquerque L."/>
            <person name="Lobo-da-Cunha A."/>
            <person name="da Costa M.S."/>
            <person name="Egas C."/>
        </authorList>
    </citation>
    <scope>NUCLEOTIDE SEQUENCE [LARGE SCALE GENOMIC DNA]</scope>
    <source>
        <strain evidence="3">F2-233</strain>
    </source>
</reference>